<keyword evidence="4 5" id="KW-0539">Nucleus</keyword>
<evidence type="ECO:0000259" key="7">
    <source>
        <dbReference type="Pfam" id="PF22536"/>
    </source>
</evidence>
<keyword evidence="9" id="KW-1185">Reference proteome</keyword>
<evidence type="ECO:0000256" key="5">
    <source>
        <dbReference type="RuleBase" id="RU367076"/>
    </source>
</evidence>
<evidence type="ECO:0000256" key="3">
    <source>
        <dbReference type="ARBA" id="ARBA00023163"/>
    </source>
</evidence>
<dbReference type="eggNOG" id="KOG2587">
    <property type="taxonomic scope" value="Eukaryota"/>
</dbReference>
<organism evidence="9">
    <name type="scientific">Selaginella moellendorffii</name>
    <name type="common">Spikemoss</name>
    <dbReference type="NCBI Taxonomy" id="88036"/>
    <lineage>
        <taxon>Eukaryota</taxon>
        <taxon>Viridiplantae</taxon>
        <taxon>Streptophyta</taxon>
        <taxon>Embryophyta</taxon>
        <taxon>Tracheophyta</taxon>
        <taxon>Lycopodiopsida</taxon>
        <taxon>Selaginellales</taxon>
        <taxon>Selaginellaceae</taxon>
        <taxon>Selaginella</taxon>
    </lineage>
</organism>
<dbReference type="InterPro" id="IPR039748">
    <property type="entry name" value="RPC3"/>
</dbReference>
<dbReference type="KEGG" id="smo:SELMODRAFT_430080"/>
<evidence type="ECO:0000256" key="4">
    <source>
        <dbReference type="ARBA" id="ARBA00023242"/>
    </source>
</evidence>
<reference evidence="8 9" key="1">
    <citation type="journal article" date="2011" name="Science">
        <title>The Selaginella genome identifies genetic changes associated with the evolution of vascular plants.</title>
        <authorList>
            <person name="Banks J.A."/>
            <person name="Nishiyama T."/>
            <person name="Hasebe M."/>
            <person name="Bowman J.L."/>
            <person name="Gribskov M."/>
            <person name="dePamphilis C."/>
            <person name="Albert V.A."/>
            <person name="Aono N."/>
            <person name="Aoyama T."/>
            <person name="Ambrose B.A."/>
            <person name="Ashton N.W."/>
            <person name="Axtell M.J."/>
            <person name="Barker E."/>
            <person name="Barker M.S."/>
            <person name="Bennetzen J.L."/>
            <person name="Bonawitz N.D."/>
            <person name="Chapple C."/>
            <person name="Cheng C."/>
            <person name="Correa L.G."/>
            <person name="Dacre M."/>
            <person name="DeBarry J."/>
            <person name="Dreyer I."/>
            <person name="Elias M."/>
            <person name="Engstrom E.M."/>
            <person name="Estelle M."/>
            <person name="Feng L."/>
            <person name="Finet C."/>
            <person name="Floyd S.K."/>
            <person name="Frommer W.B."/>
            <person name="Fujita T."/>
            <person name="Gramzow L."/>
            <person name="Gutensohn M."/>
            <person name="Harholt J."/>
            <person name="Hattori M."/>
            <person name="Heyl A."/>
            <person name="Hirai T."/>
            <person name="Hiwatashi Y."/>
            <person name="Ishikawa M."/>
            <person name="Iwata M."/>
            <person name="Karol K.G."/>
            <person name="Koehler B."/>
            <person name="Kolukisaoglu U."/>
            <person name="Kubo M."/>
            <person name="Kurata T."/>
            <person name="Lalonde S."/>
            <person name="Li K."/>
            <person name="Li Y."/>
            <person name="Litt A."/>
            <person name="Lyons E."/>
            <person name="Manning G."/>
            <person name="Maruyama T."/>
            <person name="Michael T.P."/>
            <person name="Mikami K."/>
            <person name="Miyazaki S."/>
            <person name="Morinaga S."/>
            <person name="Murata T."/>
            <person name="Mueller-Roeber B."/>
            <person name="Nelson D.R."/>
            <person name="Obara M."/>
            <person name="Oguri Y."/>
            <person name="Olmstead R.G."/>
            <person name="Onodera N."/>
            <person name="Petersen B.L."/>
            <person name="Pils B."/>
            <person name="Prigge M."/>
            <person name="Rensing S.A."/>
            <person name="Riano-Pachon D.M."/>
            <person name="Roberts A.W."/>
            <person name="Sato Y."/>
            <person name="Scheller H.V."/>
            <person name="Schulz B."/>
            <person name="Schulz C."/>
            <person name="Shakirov E.V."/>
            <person name="Shibagaki N."/>
            <person name="Shinohara N."/>
            <person name="Shippen D.E."/>
            <person name="Soerensen I."/>
            <person name="Sotooka R."/>
            <person name="Sugimoto N."/>
            <person name="Sugita M."/>
            <person name="Sumikawa N."/>
            <person name="Tanurdzic M."/>
            <person name="Theissen G."/>
            <person name="Ulvskov P."/>
            <person name="Wakazuki S."/>
            <person name="Weng J.K."/>
            <person name="Willats W.W."/>
            <person name="Wipf D."/>
            <person name="Wolf P.G."/>
            <person name="Yang L."/>
            <person name="Zimmer A.D."/>
            <person name="Zhu Q."/>
            <person name="Mitros T."/>
            <person name="Hellsten U."/>
            <person name="Loque D."/>
            <person name="Otillar R."/>
            <person name="Salamov A."/>
            <person name="Schmutz J."/>
            <person name="Shapiro H."/>
            <person name="Lindquist E."/>
            <person name="Lucas S."/>
            <person name="Rokhsar D."/>
            <person name="Grigoriev I.V."/>
        </authorList>
    </citation>
    <scope>NUCLEOTIDE SEQUENCE [LARGE SCALE GENOMIC DNA]</scope>
</reference>
<keyword evidence="2 5" id="KW-0240">DNA-directed RNA polymerase</keyword>
<dbReference type="FunCoup" id="D8T895">
    <property type="interactions" value="4262"/>
</dbReference>
<dbReference type="InterPro" id="IPR036388">
    <property type="entry name" value="WH-like_DNA-bd_sf"/>
</dbReference>
<dbReference type="Gene3D" id="1.10.10.10">
    <property type="entry name" value="Winged helix-like DNA-binding domain superfamily/Winged helix DNA-binding domain"/>
    <property type="match status" value="4"/>
</dbReference>
<dbReference type="PANTHER" id="PTHR12949:SF0">
    <property type="entry name" value="DNA-DIRECTED RNA POLYMERASE III SUBUNIT RPC3"/>
    <property type="match status" value="1"/>
</dbReference>
<comment type="subcellular location">
    <subcellularLocation>
        <location evidence="1 5">Nucleus</location>
    </subcellularLocation>
</comment>
<evidence type="ECO:0000256" key="2">
    <source>
        <dbReference type="ARBA" id="ARBA00022478"/>
    </source>
</evidence>
<proteinExistence type="inferred from homology"/>
<dbReference type="Gramene" id="EFJ07071">
    <property type="protein sequence ID" value="EFJ07071"/>
    <property type="gene ID" value="SELMODRAFT_430080"/>
</dbReference>
<dbReference type="Pfam" id="PF05645">
    <property type="entry name" value="RNA_pol_Rpc82"/>
    <property type="match status" value="1"/>
</dbReference>
<keyword evidence="3 5" id="KW-0804">Transcription</keyword>
<dbReference type="Pfam" id="PF22536">
    <property type="entry name" value="WHD_POLR3C"/>
    <property type="match status" value="1"/>
</dbReference>
<dbReference type="PANTHER" id="PTHR12949">
    <property type="entry name" value="RNA POLYMERASE III DNA DIRECTED -RELATED"/>
    <property type="match status" value="1"/>
</dbReference>
<dbReference type="HOGENOM" id="CLU_041731_0_0_1"/>
<dbReference type="InParanoid" id="D8T895"/>
<comment type="function">
    <text evidence="5">DNA-dependent RNA polymerase catalyzes the transcription of DNA into RNA using the four ribonucleoside triphosphates as substrates. Specific core component of RNA polymerase III which synthesizes small RNAs, such as 5S rRNA and tRNAs.</text>
</comment>
<gene>
    <name evidence="8" type="ORF">SELMODRAFT_430080</name>
</gene>
<feature type="domain" description="DNA-directed RNA polymerase III subunit RPC3 winged-helix" evidence="7">
    <location>
        <begin position="369"/>
        <end position="426"/>
    </location>
</feature>
<dbReference type="STRING" id="88036.D8T895"/>
<evidence type="ECO:0000313" key="9">
    <source>
        <dbReference type="Proteomes" id="UP000001514"/>
    </source>
</evidence>
<dbReference type="GO" id="GO:0006351">
    <property type="term" value="P:DNA-templated transcription"/>
    <property type="evidence" value="ECO:0007669"/>
    <property type="project" value="InterPro"/>
</dbReference>
<sequence>MAARNLACDLINDQFGELVQRGSLLLSEIARFTGIDVAPLGDCLKQLIQHNCVQAFRASVEQEHDGLGAGGRPAPKPNTFYMLILDNVLHRMRFPKFMTLVRDDIGSEAQGLLGALLQHGRLTLDQLLKRAAECAQPGDVEVEMSVKKAFVELVEAHFIERCPLPEPTLPLAEEEQPNKRARMTAQTRERRVLDAAAQSDALRFRLPASLQLQSGDLVTLDDSLITGHKRKEMDTTLLDDKDVIWRVNYEEFIRRLRHQACVRLVSSKCDLGCGTVLACILDRSRKAERSVRQRLSSPLEMEAIVEAVRKTEEGRCMPLERIRCALLQMTADGFVVDRAGEASEHRALMPLGMFPDMRKILDVARQAEIEGIVLQRFGRKCCRIFRLLSTKGRLDHKQISDKSLVPSKEAWELLSKLVKEHFIELEAWHS</sequence>
<comment type="subunit">
    <text evidence="5">Component of the RNA polymerase III (Pol III) complex consisting of 17 subunits.</text>
</comment>
<dbReference type="InterPro" id="IPR055207">
    <property type="entry name" value="POLR3C_WHD"/>
</dbReference>
<dbReference type="AlphaFoldDB" id="D8T895"/>
<evidence type="ECO:0000256" key="1">
    <source>
        <dbReference type="ARBA" id="ARBA00004123"/>
    </source>
</evidence>
<comment type="similarity">
    <text evidence="5">Belongs to the eukaryotic RPC3/POLR3C RNA polymerase subunit family.</text>
</comment>
<dbReference type="GO" id="GO:0003697">
    <property type="term" value="F:single-stranded DNA binding"/>
    <property type="evidence" value="ECO:0007669"/>
    <property type="project" value="UniProtKB-UniRule"/>
</dbReference>
<accession>D8T895</accession>
<evidence type="ECO:0000259" key="6">
    <source>
        <dbReference type="Pfam" id="PF05645"/>
    </source>
</evidence>
<protein>
    <recommendedName>
        <fullName evidence="5">DNA-directed RNA polymerase III subunit RPC3</fullName>
        <shortName evidence="5">RNA polymerase III subunit C3</shortName>
    </recommendedName>
</protein>
<dbReference type="EMBL" id="GL377689">
    <property type="protein sequence ID" value="EFJ07071.1"/>
    <property type="molecule type" value="Genomic_DNA"/>
</dbReference>
<dbReference type="GO" id="GO:0005666">
    <property type="term" value="C:RNA polymerase III complex"/>
    <property type="evidence" value="ECO:0000318"/>
    <property type="project" value="GO_Central"/>
</dbReference>
<dbReference type="Proteomes" id="UP000001514">
    <property type="component" value="Unassembled WGS sequence"/>
</dbReference>
<dbReference type="InterPro" id="IPR008806">
    <property type="entry name" value="RNA_pol_III_Rpc82_C"/>
</dbReference>
<dbReference type="OMA" id="GQYVVHM"/>
<name>D8T895_SELML</name>
<feature type="domain" description="RNA polymerase III Rpc82 C -terminal" evidence="6">
    <location>
        <begin position="149"/>
        <end position="312"/>
    </location>
</feature>
<dbReference type="FunFam" id="1.10.10.10:FF:000515">
    <property type="entry name" value="DNA-directed RNA polymerase III subunit rpc3"/>
    <property type="match status" value="1"/>
</dbReference>
<evidence type="ECO:0000313" key="8">
    <source>
        <dbReference type="EMBL" id="EFJ07071.1"/>
    </source>
</evidence>